<evidence type="ECO:0000256" key="1">
    <source>
        <dbReference type="SAM" id="MobiDB-lite"/>
    </source>
</evidence>
<protein>
    <submittedName>
        <fullName evidence="2">Uncharacterized protein</fullName>
    </submittedName>
</protein>
<dbReference type="EMBL" id="QHCS01000001">
    <property type="protein sequence ID" value="RHX88862.1"/>
    <property type="molecule type" value="Genomic_DNA"/>
</dbReference>
<sequence>MRKESNSEKERSFPDSPSKRSLPELCKSRNSYFSLAGGNGVTRKREKKRSGDSYFQVLKKKSYLLTKLGPVKSGKSGRNSGQFPFLEQILPKNAPKRRNSHKHPSSVKSTSVS</sequence>
<reference evidence="3" key="1">
    <citation type="submission" date="2018-05" db="EMBL/GenBank/DDBJ databases">
        <title>Leptospira yasudae sp. nov. and Leptospira stimsonii sp. nov., two pathogenic species of the genus Leptospira isolated from environmental sources.</title>
        <authorList>
            <person name="Casanovas-Massana A."/>
            <person name="Hamond C."/>
            <person name="Santos L.A."/>
            <person name="Hacker K.P."/>
            <person name="Balassiano I."/>
            <person name="Medeiros M.A."/>
            <person name="Reis M.G."/>
            <person name="Ko A.I."/>
            <person name="Wunder E.A."/>
        </authorList>
    </citation>
    <scope>NUCLEOTIDE SEQUENCE [LARGE SCALE GENOMIC DNA]</scope>
    <source>
        <strain evidence="3">AMB6-RJ</strain>
    </source>
</reference>
<organism evidence="2 3">
    <name type="scientific">Leptospira stimsonii</name>
    <dbReference type="NCBI Taxonomy" id="2202203"/>
    <lineage>
        <taxon>Bacteria</taxon>
        <taxon>Pseudomonadati</taxon>
        <taxon>Spirochaetota</taxon>
        <taxon>Spirochaetia</taxon>
        <taxon>Leptospirales</taxon>
        <taxon>Leptospiraceae</taxon>
        <taxon>Leptospira</taxon>
    </lineage>
</organism>
<evidence type="ECO:0000313" key="3">
    <source>
        <dbReference type="Proteomes" id="UP000266669"/>
    </source>
</evidence>
<comment type="caution">
    <text evidence="2">The sequence shown here is derived from an EMBL/GenBank/DDBJ whole genome shotgun (WGS) entry which is preliminary data.</text>
</comment>
<dbReference type="Proteomes" id="UP000266669">
    <property type="component" value="Unassembled WGS sequence"/>
</dbReference>
<feature type="compositionally biased region" description="Basic residues" evidence="1">
    <location>
        <begin position="94"/>
        <end position="105"/>
    </location>
</feature>
<feature type="region of interest" description="Disordered" evidence="1">
    <location>
        <begin position="1"/>
        <end position="53"/>
    </location>
</feature>
<dbReference type="AlphaFoldDB" id="A0A8B3D162"/>
<name>A0A8B3D162_9LEPT</name>
<feature type="region of interest" description="Disordered" evidence="1">
    <location>
        <begin position="68"/>
        <end position="113"/>
    </location>
</feature>
<feature type="compositionally biased region" description="Basic and acidic residues" evidence="1">
    <location>
        <begin position="1"/>
        <end position="22"/>
    </location>
</feature>
<gene>
    <name evidence="2" type="ORF">DLM78_08125</name>
</gene>
<accession>A0A8B3D162</accession>
<evidence type="ECO:0000313" key="2">
    <source>
        <dbReference type="EMBL" id="RHX88862.1"/>
    </source>
</evidence>
<proteinExistence type="predicted"/>